<dbReference type="STRING" id="225992.B5M06_07245"/>
<dbReference type="GeneID" id="83039115"/>
<gene>
    <name evidence="2" type="ORF">AS359_03225</name>
    <name evidence="1" type="ORF">B5M06_07245</name>
</gene>
<evidence type="ECO:0008006" key="5">
    <source>
        <dbReference type="Google" id="ProtNLM"/>
    </source>
</evidence>
<accession>A0A1V0BDS7</accession>
<keyword evidence="3" id="KW-1185">Reference proteome</keyword>
<reference evidence="2 3" key="1">
    <citation type="submission" date="2015-12" db="EMBL/GenBank/DDBJ databases">
        <title>Complete genome sequence of a multi-drug resistant strain Acidovorax sp. 12322-1.</title>
        <authorList>
            <person name="Ming D."/>
            <person name="Wang M."/>
            <person name="Hu S."/>
            <person name="Zhou Y."/>
            <person name="Jiang T."/>
        </authorList>
    </citation>
    <scope>NUCLEOTIDE SEQUENCE [LARGE SCALE GENOMIC DNA]</scope>
    <source>
        <strain evidence="2 3">12322-1</strain>
    </source>
</reference>
<dbReference type="AlphaFoldDB" id="A0A0W7Z0H5"/>
<dbReference type="KEGG" id="cke:B5M06_07245"/>
<dbReference type="EMBL" id="CP020121">
    <property type="protein sequence ID" value="AQZ98079.1"/>
    <property type="molecule type" value="Genomic_DNA"/>
</dbReference>
<dbReference type="Proteomes" id="UP000053300">
    <property type="component" value="Unassembled WGS sequence"/>
</dbReference>
<evidence type="ECO:0000313" key="4">
    <source>
        <dbReference type="Proteomes" id="UP000242792"/>
    </source>
</evidence>
<organism evidence="2 3">
    <name type="scientific">Comamonas kerstersii</name>
    <dbReference type="NCBI Taxonomy" id="225992"/>
    <lineage>
        <taxon>Bacteria</taxon>
        <taxon>Pseudomonadati</taxon>
        <taxon>Pseudomonadota</taxon>
        <taxon>Betaproteobacteria</taxon>
        <taxon>Burkholderiales</taxon>
        <taxon>Comamonadaceae</taxon>
        <taxon>Comamonas</taxon>
    </lineage>
</organism>
<protein>
    <recommendedName>
        <fullName evidence="5">Polyhydroxyalkanoic acid synthase</fullName>
    </recommendedName>
</protein>
<accession>A0A0W7Z0H5</accession>
<dbReference type="Proteomes" id="UP000242792">
    <property type="component" value="Chromosome"/>
</dbReference>
<dbReference type="InterPro" id="IPR013433">
    <property type="entry name" value="PHA_gran_rgn"/>
</dbReference>
<sequence>MSQILIERQHALGLPVVRQHAQTWASKASDKFGVQCRYEAGDQQDVLHFEGNGIEGQLHVTETQLRLQAQLGFLAAMFQDQIEAKLNAQFDEMLQAA</sequence>
<evidence type="ECO:0000313" key="2">
    <source>
        <dbReference type="EMBL" id="KUF40543.1"/>
    </source>
</evidence>
<name>A0A0W7Z0H5_9BURK</name>
<evidence type="ECO:0000313" key="3">
    <source>
        <dbReference type="Proteomes" id="UP000053300"/>
    </source>
</evidence>
<reference evidence="1 4" key="2">
    <citation type="submission" date="2017-03" db="EMBL/GenBank/DDBJ databases">
        <title>Rapid Whole Genome Sequencing of Comamonas kerstersii Causing Continuous ambulatory Peritoneal Dialysis-Associated Peritonitis.</title>
        <authorList>
            <person name="Zheng B."/>
        </authorList>
    </citation>
    <scope>NUCLEOTIDE SEQUENCE [LARGE SCALE GENOMIC DNA]</scope>
    <source>
        <strain evidence="1 4">8943</strain>
    </source>
</reference>
<proteinExistence type="predicted"/>
<dbReference type="OrthoDB" id="287584at2"/>
<dbReference type="RefSeq" id="WP_058879977.1">
    <property type="nucleotide sequence ID" value="NZ_CAUCIF010000002.1"/>
</dbReference>
<evidence type="ECO:0000313" key="1">
    <source>
        <dbReference type="EMBL" id="AQZ98079.1"/>
    </source>
</evidence>
<dbReference type="EMBL" id="LPXH01000027">
    <property type="protein sequence ID" value="KUF40543.1"/>
    <property type="molecule type" value="Genomic_DNA"/>
</dbReference>
<dbReference type="NCBIfam" id="TIGR02610">
    <property type="entry name" value="PHA_gran_rgn"/>
    <property type="match status" value="1"/>
</dbReference>
<dbReference type="Pfam" id="PF09650">
    <property type="entry name" value="PHA_gran_rgn"/>
    <property type="match status" value="1"/>
</dbReference>